<accession>A0A2T3L461</accession>
<gene>
    <name evidence="2" type="ORF">C9J47_20935</name>
</gene>
<evidence type="ECO:0000313" key="3">
    <source>
        <dbReference type="Proteomes" id="UP000241803"/>
    </source>
</evidence>
<evidence type="ECO:0000313" key="2">
    <source>
        <dbReference type="EMBL" id="PSV44123.1"/>
    </source>
</evidence>
<dbReference type="Proteomes" id="UP000241803">
    <property type="component" value="Unassembled WGS sequence"/>
</dbReference>
<name>A0A2T3L461_9GAMM</name>
<keyword evidence="3" id="KW-1185">Reference proteome</keyword>
<dbReference type="EMBL" id="PYOC01000010">
    <property type="protein sequence ID" value="PSV44123.1"/>
    <property type="molecule type" value="Genomic_DNA"/>
</dbReference>
<dbReference type="AlphaFoldDB" id="A0A2T3L461"/>
<keyword evidence="1" id="KW-0175">Coiled coil</keyword>
<protein>
    <submittedName>
        <fullName evidence="2">Uncharacterized protein</fullName>
    </submittedName>
</protein>
<dbReference type="RefSeq" id="WP_107255242.1">
    <property type="nucleotide sequence ID" value="NZ_JAKJTK010000041.1"/>
</dbReference>
<evidence type="ECO:0000256" key="1">
    <source>
        <dbReference type="SAM" id="Coils"/>
    </source>
</evidence>
<organism evidence="2 3">
    <name type="scientific">Photobacterium indicum</name>
    <dbReference type="NCBI Taxonomy" id="81447"/>
    <lineage>
        <taxon>Bacteria</taxon>
        <taxon>Pseudomonadati</taxon>
        <taxon>Pseudomonadota</taxon>
        <taxon>Gammaproteobacteria</taxon>
        <taxon>Vibrionales</taxon>
        <taxon>Vibrionaceae</taxon>
        <taxon>Photobacterium</taxon>
    </lineage>
</organism>
<feature type="coiled-coil region" evidence="1">
    <location>
        <begin position="72"/>
        <end position="99"/>
    </location>
</feature>
<comment type="caution">
    <text evidence="2">The sequence shown here is derived from an EMBL/GenBank/DDBJ whole genome shotgun (WGS) entry which is preliminary data.</text>
</comment>
<proteinExistence type="predicted"/>
<reference evidence="2 3" key="1">
    <citation type="submission" date="2018-03" db="EMBL/GenBank/DDBJ databases">
        <title>Whole genome sequencing of Histamine producing bacteria.</title>
        <authorList>
            <person name="Butler K."/>
        </authorList>
    </citation>
    <scope>NUCLEOTIDE SEQUENCE [LARGE SCALE GENOMIC DNA]</scope>
    <source>
        <strain evidence="2 3">ATCC 19614</strain>
    </source>
</reference>
<sequence>MLAEYREFILLDSRARHANIRVIPTGVLEVSIQDENDKMQAEFAQLLFSSTGEKTELVCRNSVSCDDVNWYLELSNADARELSQLIEQAEEEFEILMRDL</sequence>